<protein>
    <recommendedName>
        <fullName evidence="4">Geranylgeranyl pyrophosphate synthetase</fullName>
    </recommendedName>
</protein>
<keyword evidence="3" id="KW-1185">Reference proteome</keyword>
<dbReference type="PANTHER" id="PTHR35179:SF2">
    <property type="entry name" value="START DOMAIN-CONTAINING PROTEIN"/>
    <property type="match status" value="1"/>
</dbReference>
<reference evidence="2 3" key="1">
    <citation type="submission" date="2024-07" db="EMBL/GenBank/DDBJ databases">
        <title>Section-level genome sequencing and comparative genomics of Aspergillus sections Usti and Cavernicolus.</title>
        <authorList>
            <consortium name="Lawrence Berkeley National Laboratory"/>
            <person name="Nybo J.L."/>
            <person name="Vesth T.C."/>
            <person name="Theobald S."/>
            <person name="Frisvad J.C."/>
            <person name="Larsen T.O."/>
            <person name="Kjaerboelling I."/>
            <person name="Rothschild-Mancinelli K."/>
            <person name="Lyhne E.K."/>
            <person name="Kogle M.E."/>
            <person name="Barry K."/>
            <person name="Clum A."/>
            <person name="Na H."/>
            <person name="Ledsgaard L."/>
            <person name="Lin J."/>
            <person name="Lipzen A."/>
            <person name="Kuo A."/>
            <person name="Riley R."/>
            <person name="Mondo S."/>
            <person name="LaButti K."/>
            <person name="Haridas S."/>
            <person name="Pangalinan J."/>
            <person name="Salamov A.A."/>
            <person name="Simmons B.A."/>
            <person name="Magnuson J.K."/>
            <person name="Chen J."/>
            <person name="Drula E."/>
            <person name="Henrissat B."/>
            <person name="Wiebenga A."/>
            <person name="Lubbers R.J."/>
            <person name="Gomes A.C."/>
            <person name="Makela M.R."/>
            <person name="Stajich J."/>
            <person name="Grigoriev I.V."/>
            <person name="Mortensen U.H."/>
            <person name="De vries R.P."/>
            <person name="Baker S.E."/>
            <person name="Andersen M.R."/>
        </authorList>
    </citation>
    <scope>NUCLEOTIDE SEQUENCE [LARGE SCALE GENOMIC DNA]</scope>
    <source>
        <strain evidence="2 3">CBS 600.67</strain>
    </source>
</reference>
<feature type="region of interest" description="Disordered" evidence="1">
    <location>
        <begin position="415"/>
        <end position="462"/>
    </location>
</feature>
<sequence>MSGRWRGSTTPRGQGRGGWNRSSGSRAVATIVPPALPLGPLLATVKRHELTDLCSDSVFNAEAPKITKCKMIGSYNWLNRGCPTILIPGCPPTWTPTRSLKKLPQDNGSYFRDQNSARYSTHVFQPALEAIFQQDPGFELRRIDLFACVSTLRGLLRFVTEPDNGLRIVVEVVGSTVFLVRRPNSPTETIENVYGYGHSFPEANTTWRQHTKGSESHQRILQYEFGGISCAIRYEGDGYLPNLYPPSSPNTTSVAVTPDDLLTSIETATLGSAARGGKQTLAILTGGETIPQAAIFDLKTRSTRKEYKDVLKGELPRLWAAQVPNFVVGFHTSGVFDDVRVEDVREEIRNWEEEHEGHLRKLAGLLKTLIAFAHGQLEGRFEIVFEGGDQLELREVGGVVNCCISDSMMKRCAESGLDGETIGGGELDQQEEDGREEEEDEGRSGGWSESESEKDFTACSASSCGYCGHCAY</sequence>
<organism evidence="2 3">
    <name type="scientific">Aspergillus cavernicola</name>
    <dbReference type="NCBI Taxonomy" id="176166"/>
    <lineage>
        <taxon>Eukaryota</taxon>
        <taxon>Fungi</taxon>
        <taxon>Dikarya</taxon>
        <taxon>Ascomycota</taxon>
        <taxon>Pezizomycotina</taxon>
        <taxon>Eurotiomycetes</taxon>
        <taxon>Eurotiomycetidae</taxon>
        <taxon>Eurotiales</taxon>
        <taxon>Aspergillaceae</taxon>
        <taxon>Aspergillus</taxon>
        <taxon>Aspergillus subgen. Nidulantes</taxon>
    </lineage>
</organism>
<accession>A0ABR4IFY0</accession>
<dbReference type="PANTHER" id="PTHR35179">
    <property type="entry name" value="PROTEIN CBG02620"/>
    <property type="match status" value="1"/>
</dbReference>
<evidence type="ECO:0000313" key="2">
    <source>
        <dbReference type="EMBL" id="KAL2826645.1"/>
    </source>
</evidence>
<dbReference type="EMBL" id="JBFXLS010000029">
    <property type="protein sequence ID" value="KAL2826645.1"/>
    <property type="molecule type" value="Genomic_DNA"/>
</dbReference>
<evidence type="ECO:0008006" key="4">
    <source>
        <dbReference type="Google" id="ProtNLM"/>
    </source>
</evidence>
<feature type="compositionally biased region" description="Acidic residues" evidence="1">
    <location>
        <begin position="428"/>
        <end position="441"/>
    </location>
</feature>
<evidence type="ECO:0000313" key="3">
    <source>
        <dbReference type="Proteomes" id="UP001610335"/>
    </source>
</evidence>
<evidence type="ECO:0000256" key="1">
    <source>
        <dbReference type="SAM" id="MobiDB-lite"/>
    </source>
</evidence>
<gene>
    <name evidence="2" type="ORF">BDW59DRAFT_62783</name>
</gene>
<feature type="region of interest" description="Disordered" evidence="1">
    <location>
        <begin position="1"/>
        <end position="25"/>
    </location>
</feature>
<name>A0ABR4IFY0_9EURO</name>
<comment type="caution">
    <text evidence="2">The sequence shown here is derived from an EMBL/GenBank/DDBJ whole genome shotgun (WGS) entry which is preliminary data.</text>
</comment>
<dbReference type="Proteomes" id="UP001610335">
    <property type="component" value="Unassembled WGS sequence"/>
</dbReference>
<proteinExistence type="predicted"/>